<gene>
    <name evidence="1" type="ORF">CLV30_11263</name>
</gene>
<name>A0A2P8DX81_9ACTN</name>
<protein>
    <recommendedName>
        <fullName evidence="3">Very-short-patch-repair endonuclease</fullName>
    </recommendedName>
</protein>
<evidence type="ECO:0000313" key="1">
    <source>
        <dbReference type="EMBL" id="PSL01824.1"/>
    </source>
</evidence>
<proteinExistence type="predicted"/>
<dbReference type="Gene3D" id="3.40.960.10">
    <property type="entry name" value="VSR Endonuclease"/>
    <property type="match status" value="1"/>
</dbReference>
<dbReference type="AlphaFoldDB" id="A0A2P8DX81"/>
<dbReference type="InterPro" id="IPR011335">
    <property type="entry name" value="Restrct_endonuc-II-like"/>
</dbReference>
<accession>A0A2P8DX81</accession>
<dbReference type="SUPFAM" id="SSF52980">
    <property type="entry name" value="Restriction endonuclease-like"/>
    <property type="match status" value="1"/>
</dbReference>
<keyword evidence="2" id="KW-1185">Reference proteome</keyword>
<comment type="caution">
    <text evidence="1">The sequence shown here is derived from an EMBL/GenBank/DDBJ whole genome shotgun (WGS) entry which is preliminary data.</text>
</comment>
<sequence length="306" mass="33373">MRVPDEVVRVAREQDGLVTRSQALSLGMTVAAVRHALGDGGRWQRVLDGVYADFTGPLQQRHVVRAALLRAGPGAVVTGVVACRGYGLRYVPHGPLMLLVPADVQRSCRPVAVLRRVRSMPLARELRGVPVAPPERAVVDACVDRTRLREVRALLCESVQTRLTTPERIRTQAGAARWKGARLVRQALDDVAAGCRSAPECELRDLVRSSAVLAEPRWNEPLPDGTGGLLVPDACWAEARVVVEIDSAEWHRGGEAVERTERRRARYAALGWAVVPISPRRLREEPASVLNQIEDAVTAGSNRSAA</sequence>
<dbReference type="OrthoDB" id="4870610at2"/>
<dbReference type="EMBL" id="PYGE01000012">
    <property type="protein sequence ID" value="PSL01824.1"/>
    <property type="molecule type" value="Genomic_DNA"/>
</dbReference>
<reference evidence="1 2" key="1">
    <citation type="submission" date="2018-03" db="EMBL/GenBank/DDBJ databases">
        <title>Genomic Encyclopedia of Archaeal and Bacterial Type Strains, Phase II (KMG-II): from individual species to whole genera.</title>
        <authorList>
            <person name="Goeker M."/>
        </authorList>
    </citation>
    <scope>NUCLEOTIDE SEQUENCE [LARGE SCALE GENOMIC DNA]</scope>
    <source>
        <strain evidence="1 2">DSM 45211</strain>
    </source>
</reference>
<evidence type="ECO:0008006" key="3">
    <source>
        <dbReference type="Google" id="ProtNLM"/>
    </source>
</evidence>
<evidence type="ECO:0000313" key="2">
    <source>
        <dbReference type="Proteomes" id="UP000243528"/>
    </source>
</evidence>
<dbReference type="RefSeq" id="WP_129711068.1">
    <property type="nucleotide sequence ID" value="NZ_PYGE01000012.1"/>
</dbReference>
<dbReference type="Proteomes" id="UP000243528">
    <property type="component" value="Unassembled WGS sequence"/>
</dbReference>
<organism evidence="1 2">
    <name type="scientific">Haloactinopolyspora alba</name>
    <dbReference type="NCBI Taxonomy" id="648780"/>
    <lineage>
        <taxon>Bacteria</taxon>
        <taxon>Bacillati</taxon>
        <taxon>Actinomycetota</taxon>
        <taxon>Actinomycetes</taxon>
        <taxon>Jiangellales</taxon>
        <taxon>Jiangellaceae</taxon>
        <taxon>Haloactinopolyspora</taxon>
    </lineage>
</organism>